<evidence type="ECO:0000256" key="2">
    <source>
        <dbReference type="ARBA" id="ARBA00022857"/>
    </source>
</evidence>
<dbReference type="SUPFAM" id="SSF51735">
    <property type="entry name" value="NAD(P)-binding Rossmann-fold domains"/>
    <property type="match status" value="1"/>
</dbReference>
<keyword evidence="2" id="KW-0521">NADP</keyword>
<dbReference type="PANTHER" id="PTHR42748:SF7">
    <property type="entry name" value="NMRA LIKE REDOX SENSOR 1-RELATED"/>
    <property type="match status" value="1"/>
</dbReference>
<feature type="transmembrane region" description="Helical" evidence="3">
    <location>
        <begin position="247"/>
        <end position="266"/>
    </location>
</feature>
<keyword evidence="6" id="KW-1185">Reference proteome</keyword>
<sequence>MSREILVIGATGKQGCAVIDNLLQGDGDFTILAVSRNTASPSAQKLAQKSPKIKLVQGDLDNPALLFENTKTLKSNPVWGVYFVQNPITNQQTPEKEVQQAKVFIDECIKNKVSYFVYGSVDRGGDKSFDNRTPVPHFASKYDIEHYLTEKCSSASMDWTFLRPVGFMDNYKPGFQAKIFLTCWKVATGDRPSQLVAVSDIGYFAAQAFMDPQRYKGQAISLAGDELTFDQAARIFKQKTGREIPTTFGFVASIVLFFVSGVGAMFKWMKEEGFGADVTALKKVHPGIMDFGTYLETQSGFVSKRGN</sequence>
<dbReference type="GO" id="GO:0005634">
    <property type="term" value="C:nucleus"/>
    <property type="evidence" value="ECO:0007669"/>
    <property type="project" value="TreeGrafter"/>
</dbReference>
<reference evidence="5" key="1">
    <citation type="submission" date="2021-10" db="EMBL/GenBank/DDBJ databases">
        <authorList>
            <person name="Piombo E."/>
        </authorList>
    </citation>
    <scope>NUCLEOTIDE SEQUENCE</scope>
</reference>
<dbReference type="OrthoDB" id="9997102at2759"/>
<keyword evidence="3" id="KW-1133">Transmembrane helix</keyword>
<dbReference type="AlphaFoldDB" id="A0A9N9VVI5"/>
<comment type="similarity">
    <text evidence="1">Belongs to the NmrA-type oxidoreductase family.</text>
</comment>
<comment type="caution">
    <text evidence="5">The sequence shown here is derived from an EMBL/GenBank/DDBJ whole genome shotgun (WGS) entry which is preliminary data.</text>
</comment>
<evidence type="ECO:0000256" key="1">
    <source>
        <dbReference type="ARBA" id="ARBA00006328"/>
    </source>
</evidence>
<dbReference type="Pfam" id="PF05368">
    <property type="entry name" value="NmrA"/>
    <property type="match status" value="1"/>
</dbReference>
<dbReference type="Gene3D" id="3.40.50.720">
    <property type="entry name" value="NAD(P)-binding Rossmann-like Domain"/>
    <property type="match status" value="1"/>
</dbReference>
<keyword evidence="3" id="KW-0472">Membrane</keyword>
<evidence type="ECO:0000259" key="4">
    <source>
        <dbReference type="Pfam" id="PF05368"/>
    </source>
</evidence>
<evidence type="ECO:0000313" key="5">
    <source>
        <dbReference type="EMBL" id="CAH0032834.1"/>
    </source>
</evidence>
<dbReference type="EMBL" id="CABFNQ020000744">
    <property type="protein sequence ID" value="CAH0032834.1"/>
    <property type="molecule type" value="Genomic_DNA"/>
</dbReference>
<dbReference type="Proteomes" id="UP000696573">
    <property type="component" value="Unassembled WGS sequence"/>
</dbReference>
<gene>
    <name evidence="5" type="ORF">CRHIZ90672A_00002576</name>
</gene>
<protein>
    <recommendedName>
        <fullName evidence="4">NmrA-like domain-containing protein</fullName>
    </recommendedName>
</protein>
<proteinExistence type="inferred from homology"/>
<name>A0A9N9VVI5_9HYPO</name>
<dbReference type="InterPro" id="IPR036291">
    <property type="entry name" value="NAD(P)-bd_dom_sf"/>
</dbReference>
<organism evidence="5 6">
    <name type="scientific">Clonostachys rhizophaga</name>
    <dbReference type="NCBI Taxonomy" id="160324"/>
    <lineage>
        <taxon>Eukaryota</taxon>
        <taxon>Fungi</taxon>
        <taxon>Dikarya</taxon>
        <taxon>Ascomycota</taxon>
        <taxon>Pezizomycotina</taxon>
        <taxon>Sordariomycetes</taxon>
        <taxon>Hypocreomycetidae</taxon>
        <taxon>Hypocreales</taxon>
        <taxon>Bionectriaceae</taxon>
        <taxon>Clonostachys</taxon>
    </lineage>
</organism>
<keyword evidence="3" id="KW-0812">Transmembrane</keyword>
<accession>A0A9N9VVI5</accession>
<dbReference type="InterPro" id="IPR008030">
    <property type="entry name" value="NmrA-like"/>
</dbReference>
<dbReference type="PANTHER" id="PTHR42748">
    <property type="entry name" value="NITROGEN METABOLITE REPRESSION PROTEIN NMRA FAMILY MEMBER"/>
    <property type="match status" value="1"/>
</dbReference>
<feature type="domain" description="NmrA-like" evidence="4">
    <location>
        <begin position="2"/>
        <end position="248"/>
    </location>
</feature>
<dbReference type="Gene3D" id="3.90.25.10">
    <property type="entry name" value="UDP-galactose 4-epimerase, domain 1"/>
    <property type="match status" value="1"/>
</dbReference>
<evidence type="ECO:0000313" key="6">
    <source>
        <dbReference type="Proteomes" id="UP000696573"/>
    </source>
</evidence>
<evidence type="ECO:0000256" key="3">
    <source>
        <dbReference type="SAM" id="Phobius"/>
    </source>
</evidence>
<dbReference type="InterPro" id="IPR051164">
    <property type="entry name" value="NmrA-like_oxidored"/>
</dbReference>